<evidence type="ECO:0000256" key="2">
    <source>
        <dbReference type="SAM" id="Phobius"/>
    </source>
</evidence>
<gene>
    <name evidence="3" type="ORF">Y88_1144</name>
</gene>
<dbReference type="HOGENOM" id="CLU_044332_0_0_5"/>
<organism evidence="3 4">
    <name type="scientific">Novosphingobium nitrogenifigens DSM 19370</name>
    <dbReference type="NCBI Taxonomy" id="983920"/>
    <lineage>
        <taxon>Bacteria</taxon>
        <taxon>Pseudomonadati</taxon>
        <taxon>Pseudomonadota</taxon>
        <taxon>Alphaproteobacteria</taxon>
        <taxon>Sphingomonadales</taxon>
        <taxon>Sphingomonadaceae</taxon>
        <taxon>Novosphingobium</taxon>
    </lineage>
</organism>
<comment type="caution">
    <text evidence="3">The sequence shown here is derived from an EMBL/GenBank/DDBJ whole genome shotgun (WGS) entry which is preliminary data.</text>
</comment>
<sequence>MTTGAPATPSPRRLVRAWIVVRDGLPSFGRYRRYVTSMALPVLALWVLTAIYLVAAPVSYTSKMTLILPGSGVGGSINVDQIGQASTVTSSAFASATLSPTVNYKRLLMTDMTVRHAAARLGMKPSAFPQPDIKLTDQTNLIEVSVKGPTPKAAHDRLEALRDTFLENLEQLRADEAAKREEVDRSAIARLQQKAHETQQRLLDFQSHSGLVSEEQFRNRIAALDALKDRYRQTIAELRQQNAQTGRLSQSLNAGVVDARVAMVLKADQPFQSLLGRYAQINTGLAEKAATLGDRHGLVRELSAQDRELRDQLAARGSALTGLSRDRVLKLIDLSVSDGRSALMQNLVSFDSQASGTRAGAEEIARQISDQTMKSRQLVAEASQLADLDRDLKVADAVLSSALARLDTNKADPFASYPLVQTLEAPSLPERKTSPSPLLALAGALAGTVFIFIGFGLVWIRQPIIQMILRKF</sequence>
<dbReference type="AlphaFoldDB" id="F1Z8E3"/>
<evidence type="ECO:0000313" key="3">
    <source>
        <dbReference type="EMBL" id="EGD59082.1"/>
    </source>
</evidence>
<feature type="coiled-coil region" evidence="1">
    <location>
        <begin position="155"/>
        <end position="248"/>
    </location>
</feature>
<name>F1Z8E3_9SPHN</name>
<dbReference type="OrthoDB" id="6148968at2"/>
<evidence type="ECO:0000256" key="1">
    <source>
        <dbReference type="SAM" id="Coils"/>
    </source>
</evidence>
<dbReference type="InParanoid" id="F1Z8E3"/>
<evidence type="ECO:0000313" key="4">
    <source>
        <dbReference type="Proteomes" id="UP000004728"/>
    </source>
</evidence>
<keyword evidence="2" id="KW-0812">Transmembrane</keyword>
<keyword evidence="2" id="KW-0472">Membrane</keyword>
<dbReference type="PANTHER" id="PTHR32309:SF13">
    <property type="entry name" value="FERRIC ENTEROBACTIN TRANSPORT PROTEIN FEPE"/>
    <property type="match status" value="1"/>
</dbReference>
<dbReference type="eggNOG" id="COG3206">
    <property type="taxonomic scope" value="Bacteria"/>
</dbReference>
<dbReference type="InterPro" id="IPR050445">
    <property type="entry name" value="Bact_polysacc_biosynth/exp"/>
</dbReference>
<keyword evidence="4" id="KW-1185">Reference proteome</keyword>
<proteinExistence type="predicted"/>
<feature type="transmembrane region" description="Helical" evidence="2">
    <location>
        <begin position="34"/>
        <end position="55"/>
    </location>
</feature>
<dbReference type="GO" id="GO:0004713">
    <property type="term" value="F:protein tyrosine kinase activity"/>
    <property type="evidence" value="ECO:0007669"/>
    <property type="project" value="TreeGrafter"/>
</dbReference>
<dbReference type="EMBL" id="AEWJ01000037">
    <property type="protein sequence ID" value="EGD59082.1"/>
    <property type="molecule type" value="Genomic_DNA"/>
</dbReference>
<protein>
    <recommendedName>
        <fullName evidence="5">Lipopolysaccharide biosynthesis protein</fullName>
    </recommendedName>
</protein>
<accession>F1Z8E3</accession>
<keyword evidence="2" id="KW-1133">Transmembrane helix</keyword>
<evidence type="ECO:0008006" key="5">
    <source>
        <dbReference type="Google" id="ProtNLM"/>
    </source>
</evidence>
<feature type="transmembrane region" description="Helical" evidence="2">
    <location>
        <begin position="438"/>
        <end position="460"/>
    </location>
</feature>
<keyword evidence="1" id="KW-0175">Coiled coil</keyword>
<dbReference type="GO" id="GO:0005886">
    <property type="term" value="C:plasma membrane"/>
    <property type="evidence" value="ECO:0007669"/>
    <property type="project" value="TreeGrafter"/>
</dbReference>
<dbReference type="RefSeq" id="WP_008065610.1">
    <property type="nucleotide sequence ID" value="NZ_AQWK01000001.1"/>
</dbReference>
<dbReference type="STRING" id="983920.Y88_1144"/>
<dbReference type="PANTHER" id="PTHR32309">
    <property type="entry name" value="TYROSINE-PROTEIN KINASE"/>
    <property type="match status" value="1"/>
</dbReference>
<reference evidence="3 4" key="1">
    <citation type="journal article" date="2012" name="J. Bacteriol.">
        <title>Draft Genome Sequence of Novosphingobium nitrogenifigens Y88T.</title>
        <authorList>
            <person name="Strabala T.J."/>
            <person name="Macdonald L."/>
            <person name="Liu V."/>
            <person name="Smit A.M."/>
        </authorList>
    </citation>
    <scope>NUCLEOTIDE SEQUENCE [LARGE SCALE GENOMIC DNA]</scope>
    <source>
        <strain evidence="3 4">DSM 19370</strain>
    </source>
</reference>
<dbReference type="Proteomes" id="UP000004728">
    <property type="component" value="Unassembled WGS sequence"/>
</dbReference>